<name>A0A841Q5F4_9BACI</name>
<proteinExistence type="predicted"/>
<evidence type="ECO:0000313" key="3">
    <source>
        <dbReference type="Proteomes" id="UP000581688"/>
    </source>
</evidence>
<accession>A0A841Q5F4</accession>
<dbReference type="Proteomes" id="UP000581688">
    <property type="component" value="Unassembled WGS sequence"/>
</dbReference>
<comment type="caution">
    <text evidence="2">The sequence shown here is derived from an EMBL/GenBank/DDBJ whole genome shotgun (WGS) entry which is preliminary data.</text>
</comment>
<dbReference type="AlphaFoldDB" id="A0A841Q5F4"/>
<keyword evidence="1" id="KW-0175">Coiled coil</keyword>
<dbReference type="EMBL" id="JACHGH010000005">
    <property type="protein sequence ID" value="MBB6453614.1"/>
    <property type="molecule type" value="Genomic_DNA"/>
</dbReference>
<sequence>MIQQACPHCQRLENRIQQHEKYIAQLVEIIAKTNKKLMDLEKRQYS</sequence>
<reference evidence="2 3" key="1">
    <citation type="submission" date="2020-08" db="EMBL/GenBank/DDBJ databases">
        <title>Genomic Encyclopedia of Type Strains, Phase IV (KMG-IV): sequencing the most valuable type-strain genomes for metagenomic binning, comparative biology and taxonomic classification.</title>
        <authorList>
            <person name="Goeker M."/>
        </authorList>
    </citation>
    <scope>NUCLEOTIDE SEQUENCE [LARGE SCALE GENOMIC DNA]</scope>
    <source>
        <strain evidence="2 3">DSM 19612</strain>
    </source>
</reference>
<dbReference type="RefSeq" id="WP_174496039.1">
    <property type="nucleotide sequence ID" value="NZ_CADDWK010000006.1"/>
</dbReference>
<protein>
    <submittedName>
        <fullName evidence="2">Uncharacterized protein (DUF3084 family)</fullName>
    </submittedName>
</protein>
<evidence type="ECO:0000313" key="2">
    <source>
        <dbReference type="EMBL" id="MBB6453614.1"/>
    </source>
</evidence>
<feature type="coiled-coil region" evidence="1">
    <location>
        <begin position="9"/>
        <end position="43"/>
    </location>
</feature>
<keyword evidence="3" id="KW-1185">Reference proteome</keyword>
<evidence type="ECO:0000256" key="1">
    <source>
        <dbReference type="SAM" id="Coils"/>
    </source>
</evidence>
<organism evidence="2 3">
    <name type="scientific">Salirhabdus euzebyi</name>
    <dbReference type="NCBI Taxonomy" id="394506"/>
    <lineage>
        <taxon>Bacteria</taxon>
        <taxon>Bacillati</taxon>
        <taxon>Bacillota</taxon>
        <taxon>Bacilli</taxon>
        <taxon>Bacillales</taxon>
        <taxon>Bacillaceae</taxon>
        <taxon>Salirhabdus</taxon>
    </lineage>
</organism>
<gene>
    <name evidence="2" type="ORF">HNQ94_002063</name>
</gene>